<dbReference type="Pfam" id="PF13613">
    <property type="entry name" value="HTH_Tnp_4"/>
    <property type="match status" value="1"/>
</dbReference>
<dbReference type="EMBL" id="JAECZA010000201">
    <property type="protein sequence ID" value="MBH8575689.1"/>
    <property type="molecule type" value="Genomic_DNA"/>
</dbReference>
<dbReference type="Proteomes" id="UP000662314">
    <property type="component" value="Unassembled WGS sequence"/>
</dbReference>
<name>A0A8J7LH70_9NOST</name>
<evidence type="ECO:0000313" key="2">
    <source>
        <dbReference type="EMBL" id="MBH8575689.1"/>
    </source>
</evidence>
<feature type="domain" description="Transposase Helix-turn-helix" evidence="1">
    <location>
        <begin position="47"/>
        <end position="95"/>
    </location>
</feature>
<reference evidence="2 3" key="1">
    <citation type="journal article" date="2021" name="Int. J. Syst. Evol. Microbiol.">
        <title>Amazonocrinis nigriterrae gen. nov., sp. nov., Atlanticothrix silvestris gen. nov., sp. nov. and Dendronalium phyllosphericum gen. nov., sp. nov., nostocacean cyanobacteria from Brazilian environments.</title>
        <authorList>
            <person name="Alvarenga D.O."/>
            <person name="Andreote A.P.D."/>
            <person name="Branco L.H.Z."/>
            <person name="Delbaje E."/>
            <person name="Cruz R.B."/>
            <person name="Varani A.M."/>
            <person name="Fiore M.F."/>
        </authorList>
    </citation>
    <scope>NUCLEOTIDE SEQUENCE [LARGE SCALE GENOMIC DNA]</scope>
    <source>
        <strain evidence="2 3">CENA369</strain>
    </source>
</reference>
<dbReference type="RefSeq" id="WP_214434456.1">
    <property type="nucleotide sequence ID" value="NZ_CAWPUQ010000116.1"/>
</dbReference>
<accession>A0A8J7LH70</accession>
<gene>
    <name evidence="2" type="ORF">I8752_22315</name>
</gene>
<keyword evidence="3" id="KW-1185">Reference proteome</keyword>
<sequence>MTYEQVKRLKSEDFKRLCGVRPDTFNEMLEVVRSLHRTKQKTGRPGKLSLEDQLLMTLEYWREYRTYFHIGQSWGVNESTAYRIIRKIEDTLTKSRAFTLPGKKKLTTSNYQLEVVVVDVTESPIERPKKNKKSSIVGKRNSIH</sequence>
<comment type="caution">
    <text evidence="2">The sequence shown here is derived from an EMBL/GenBank/DDBJ whole genome shotgun (WGS) entry which is preliminary data.</text>
</comment>
<dbReference type="InterPro" id="IPR027805">
    <property type="entry name" value="Transposase_HTH_dom"/>
</dbReference>
<evidence type="ECO:0000259" key="1">
    <source>
        <dbReference type="Pfam" id="PF13613"/>
    </source>
</evidence>
<organism evidence="2 3">
    <name type="scientific">Dendronalium phyllosphericum CENA369</name>
    <dbReference type="NCBI Taxonomy" id="1725256"/>
    <lineage>
        <taxon>Bacteria</taxon>
        <taxon>Bacillati</taxon>
        <taxon>Cyanobacteriota</taxon>
        <taxon>Cyanophyceae</taxon>
        <taxon>Nostocales</taxon>
        <taxon>Nostocaceae</taxon>
        <taxon>Dendronalium</taxon>
        <taxon>Dendronalium phyllosphericum</taxon>
    </lineage>
</organism>
<evidence type="ECO:0000313" key="3">
    <source>
        <dbReference type="Proteomes" id="UP000662314"/>
    </source>
</evidence>
<protein>
    <submittedName>
        <fullName evidence="2">Transposase family protein</fullName>
    </submittedName>
</protein>
<dbReference type="AlphaFoldDB" id="A0A8J7LH70"/>
<proteinExistence type="predicted"/>